<dbReference type="InterPro" id="IPR036878">
    <property type="entry name" value="Glu_permease_IIB"/>
</dbReference>
<organism evidence="14 15">
    <name type="scientific">Lacticaseibacillus mingshuiensis</name>
    <dbReference type="NCBI Taxonomy" id="2799574"/>
    <lineage>
        <taxon>Bacteria</taxon>
        <taxon>Bacillati</taxon>
        <taxon>Bacillota</taxon>
        <taxon>Bacilli</taxon>
        <taxon>Lactobacillales</taxon>
        <taxon>Lactobacillaceae</taxon>
        <taxon>Lacticaseibacillus</taxon>
    </lineage>
</organism>
<keyword evidence="3" id="KW-1003">Cell membrane</keyword>
<keyword evidence="2" id="KW-0813">Transport</keyword>
<evidence type="ECO:0000256" key="8">
    <source>
        <dbReference type="ARBA" id="ARBA00022777"/>
    </source>
</evidence>
<name>A0ABW4CG73_9LACO</name>
<accession>A0ABW4CG73</accession>
<dbReference type="PROSITE" id="PS00371">
    <property type="entry name" value="PTS_EIIA_TYPE_1_HIS"/>
    <property type="match status" value="1"/>
</dbReference>
<keyword evidence="9" id="KW-1133">Transmembrane helix</keyword>
<protein>
    <submittedName>
        <fullName evidence="14">PTS glucose transporter subunit IIA</fullName>
    </submittedName>
</protein>
<keyword evidence="6" id="KW-0598">Phosphotransferase system</keyword>
<keyword evidence="5" id="KW-0808">Transferase</keyword>
<dbReference type="InterPro" id="IPR001127">
    <property type="entry name" value="PTS_EIIA_1_perm"/>
</dbReference>
<dbReference type="EMBL" id="JBHTOC010000001">
    <property type="protein sequence ID" value="MFD1428891.1"/>
    <property type="molecule type" value="Genomic_DNA"/>
</dbReference>
<dbReference type="Gene3D" id="3.30.1360.60">
    <property type="entry name" value="Glucose permease domain IIB"/>
    <property type="match status" value="1"/>
</dbReference>
<reference evidence="15" key="1">
    <citation type="journal article" date="2019" name="Int. J. Syst. Evol. Microbiol.">
        <title>The Global Catalogue of Microorganisms (GCM) 10K type strain sequencing project: providing services to taxonomists for standard genome sequencing and annotation.</title>
        <authorList>
            <consortium name="The Broad Institute Genomics Platform"/>
            <consortium name="The Broad Institute Genome Sequencing Center for Infectious Disease"/>
            <person name="Wu L."/>
            <person name="Ma J."/>
        </authorList>
    </citation>
    <scope>NUCLEOTIDE SEQUENCE [LARGE SCALE GENOMIC DNA]</scope>
    <source>
        <strain evidence="15">CCM 8980</strain>
    </source>
</reference>
<feature type="domain" description="PTS EIIB type-1" evidence="13">
    <location>
        <begin position="5"/>
        <end position="87"/>
    </location>
</feature>
<evidence type="ECO:0000256" key="11">
    <source>
        <dbReference type="PROSITE-ProRule" id="PRU00421"/>
    </source>
</evidence>
<comment type="subcellular location">
    <subcellularLocation>
        <location evidence="1">Cytoplasm</location>
    </subcellularLocation>
</comment>
<dbReference type="SUPFAM" id="SSF55604">
    <property type="entry name" value="Glucose permease domain IIB"/>
    <property type="match status" value="1"/>
</dbReference>
<evidence type="ECO:0000313" key="14">
    <source>
        <dbReference type="EMBL" id="MFD1428891.1"/>
    </source>
</evidence>
<evidence type="ECO:0000256" key="9">
    <source>
        <dbReference type="ARBA" id="ARBA00022989"/>
    </source>
</evidence>
<evidence type="ECO:0000256" key="4">
    <source>
        <dbReference type="ARBA" id="ARBA00022597"/>
    </source>
</evidence>
<dbReference type="Pfam" id="PF00358">
    <property type="entry name" value="PTS_EIIA_1"/>
    <property type="match status" value="1"/>
</dbReference>
<evidence type="ECO:0000256" key="10">
    <source>
        <dbReference type="ARBA" id="ARBA00023136"/>
    </source>
</evidence>
<evidence type="ECO:0000256" key="3">
    <source>
        <dbReference type="ARBA" id="ARBA00022475"/>
    </source>
</evidence>
<evidence type="ECO:0000259" key="13">
    <source>
        <dbReference type="PROSITE" id="PS51098"/>
    </source>
</evidence>
<comment type="caution">
    <text evidence="14">The sequence shown here is derived from an EMBL/GenBank/DDBJ whole genome shotgun (WGS) entry which is preliminary data.</text>
</comment>
<sequence length="274" mass="28495">MGKYDADAADLLKELGGPSNLVSQTHFATRMSFTIKDDLQASRPGINAIPAVQSLFSAGNQFQVVIGEDVAEFATAFDTALTQPEKPTGGFGGFLQKLGFGHHQAAPEPAAPVTPVAEASNTARSFDYLYLPADGPVTPLSELAADSFKTLAGFAVRPASNKVFSPVVGTVTSIANKREALTIKMTTGIDVLVHMGLDTAALGGRPFNVVVQVGDAVDPDTLLATMDLVSVRGSARATDIVVAVTEADQVKSFEPLLTSGTHRHGDAGASLDAK</sequence>
<dbReference type="SUPFAM" id="SSF51261">
    <property type="entry name" value="Duplicated hybrid motif"/>
    <property type="match status" value="1"/>
</dbReference>
<keyword evidence="7" id="KW-0812">Transmembrane</keyword>
<evidence type="ECO:0000256" key="6">
    <source>
        <dbReference type="ARBA" id="ARBA00022683"/>
    </source>
</evidence>
<dbReference type="Proteomes" id="UP001597196">
    <property type="component" value="Unassembled WGS sequence"/>
</dbReference>
<dbReference type="Gene3D" id="2.70.70.10">
    <property type="entry name" value="Glucose Permease (Domain IIA)"/>
    <property type="match status" value="1"/>
</dbReference>
<dbReference type="InterPro" id="IPR050890">
    <property type="entry name" value="PTS_EIIA_component"/>
</dbReference>
<dbReference type="PROSITE" id="PS51098">
    <property type="entry name" value="PTS_EIIB_TYPE_1"/>
    <property type="match status" value="1"/>
</dbReference>
<comment type="caution">
    <text evidence="11">Lacks conserved residue(s) required for the propagation of feature annotation.</text>
</comment>
<keyword evidence="15" id="KW-1185">Reference proteome</keyword>
<keyword evidence="10" id="KW-0472">Membrane</keyword>
<feature type="domain" description="PTS EIIA type-1" evidence="12">
    <location>
        <begin position="141"/>
        <end position="246"/>
    </location>
</feature>
<dbReference type="RefSeq" id="WP_203625989.1">
    <property type="nucleotide sequence ID" value="NZ_BOLQ01000001.1"/>
</dbReference>
<evidence type="ECO:0000259" key="12">
    <source>
        <dbReference type="PROSITE" id="PS51093"/>
    </source>
</evidence>
<keyword evidence="4 14" id="KW-0762">Sugar transport</keyword>
<dbReference type="PANTHER" id="PTHR45008">
    <property type="entry name" value="PTS SYSTEM GLUCOSE-SPECIFIC EIIA COMPONENT"/>
    <property type="match status" value="1"/>
</dbReference>
<evidence type="ECO:0000256" key="5">
    <source>
        <dbReference type="ARBA" id="ARBA00022679"/>
    </source>
</evidence>
<dbReference type="InterPro" id="IPR011055">
    <property type="entry name" value="Dup_hybrid_motif"/>
</dbReference>
<evidence type="ECO:0000256" key="1">
    <source>
        <dbReference type="ARBA" id="ARBA00004496"/>
    </source>
</evidence>
<evidence type="ECO:0000313" key="15">
    <source>
        <dbReference type="Proteomes" id="UP001597196"/>
    </source>
</evidence>
<evidence type="ECO:0000256" key="7">
    <source>
        <dbReference type="ARBA" id="ARBA00022692"/>
    </source>
</evidence>
<dbReference type="PROSITE" id="PS51093">
    <property type="entry name" value="PTS_EIIA_TYPE_1"/>
    <property type="match status" value="1"/>
</dbReference>
<keyword evidence="8" id="KW-0418">Kinase</keyword>
<gene>
    <name evidence="14" type="ORF">ACFQ4P_01335</name>
</gene>
<proteinExistence type="predicted"/>
<dbReference type="PANTHER" id="PTHR45008:SF1">
    <property type="entry name" value="PTS SYSTEM GLUCOSE-SPECIFIC EIIA COMPONENT"/>
    <property type="match status" value="1"/>
</dbReference>
<evidence type="ECO:0000256" key="2">
    <source>
        <dbReference type="ARBA" id="ARBA00022448"/>
    </source>
</evidence>
<dbReference type="InterPro" id="IPR001996">
    <property type="entry name" value="PTS_IIB_1"/>
</dbReference>